<keyword evidence="3" id="KW-1185">Reference proteome</keyword>
<reference evidence="3" key="1">
    <citation type="journal article" date="2008" name="J. Bacteriol.">
        <title>Genome sequence of the fish pathogen Renibacterium salmoninarum suggests reductive evolution away from an environmental Arthrobacter ancestor.</title>
        <authorList>
            <person name="Wiens G.D."/>
            <person name="Rockey D.D."/>
            <person name="Wu Z."/>
            <person name="Chang J."/>
            <person name="Levy R."/>
            <person name="Crane S."/>
            <person name="Chen D.S."/>
            <person name="Capri G.R."/>
            <person name="Burnett J.R."/>
            <person name="Sudheesh P.S."/>
            <person name="Schipma M.J."/>
            <person name="Burd H."/>
            <person name="Bhattacharyya A."/>
            <person name="Rhodes L.D."/>
            <person name="Kaul R."/>
            <person name="Strom M.S."/>
        </authorList>
    </citation>
    <scope>NUCLEOTIDE SEQUENCE [LARGE SCALE GENOMIC DNA]</scope>
    <source>
        <strain evidence="3">ATCC 33209 / DSM 20767 / JCM 11484 / NBRC 15589 / NCIMB 2235</strain>
    </source>
</reference>
<dbReference type="Gene3D" id="3.10.450.50">
    <property type="match status" value="1"/>
</dbReference>
<gene>
    <name evidence="2" type="ordered locus">RSal33209_1719</name>
</gene>
<name>A9WMX2_RENSM</name>
<evidence type="ECO:0000313" key="3">
    <source>
        <dbReference type="Proteomes" id="UP000002007"/>
    </source>
</evidence>
<dbReference type="AlphaFoldDB" id="A9WMX2"/>
<proteinExistence type="predicted"/>
<evidence type="ECO:0000259" key="1">
    <source>
        <dbReference type="Pfam" id="PF12680"/>
    </source>
</evidence>
<dbReference type="eggNOG" id="COG3631">
    <property type="taxonomic scope" value="Bacteria"/>
</dbReference>
<evidence type="ECO:0000313" key="2">
    <source>
        <dbReference type="EMBL" id="ABY23455.1"/>
    </source>
</evidence>
<dbReference type="SUPFAM" id="SSF54427">
    <property type="entry name" value="NTF2-like"/>
    <property type="match status" value="1"/>
</dbReference>
<dbReference type="Pfam" id="PF12680">
    <property type="entry name" value="SnoaL_2"/>
    <property type="match status" value="1"/>
</dbReference>
<protein>
    <recommendedName>
        <fullName evidence="1">SnoaL-like domain-containing protein</fullName>
    </recommendedName>
</protein>
<organism evidence="2 3">
    <name type="scientific">Renibacterium salmoninarum (strain ATCC 33209 / DSM 20767 / JCM 11484 / NBRC 15589 / NCIMB 2235)</name>
    <dbReference type="NCBI Taxonomy" id="288705"/>
    <lineage>
        <taxon>Bacteria</taxon>
        <taxon>Bacillati</taxon>
        <taxon>Actinomycetota</taxon>
        <taxon>Actinomycetes</taxon>
        <taxon>Micrococcales</taxon>
        <taxon>Micrococcaceae</taxon>
        <taxon>Renibacterium</taxon>
    </lineage>
</organism>
<feature type="domain" description="SnoaL-like" evidence="1">
    <location>
        <begin position="3"/>
        <end position="98"/>
    </location>
</feature>
<dbReference type="Proteomes" id="UP000002007">
    <property type="component" value="Chromosome"/>
</dbReference>
<dbReference type="HOGENOM" id="CLU_124277_1_2_11"/>
<dbReference type="STRING" id="288705.RSal33209_1719"/>
<sequence length="128" mass="14217">MVGFAGLWSRDGIIEFPFATANYPQRVEGRDAIENYLCDYPDLADVQTINDQTVHNTTDPDVVVVEFEVAGVVVRTGRPYQMRYIAVVTARDSEITRYRDYWSPQAAAEAFGGLEEFSAALISGESNA</sequence>
<dbReference type="InterPro" id="IPR037401">
    <property type="entry name" value="SnoaL-like"/>
</dbReference>
<dbReference type="RefSeq" id="WP_012245127.1">
    <property type="nucleotide sequence ID" value="NC_010168.1"/>
</dbReference>
<dbReference type="KEGG" id="rsa:RSal33209_1719"/>
<dbReference type="InterPro" id="IPR032710">
    <property type="entry name" value="NTF2-like_dom_sf"/>
</dbReference>
<dbReference type="EMBL" id="CP000910">
    <property type="protein sequence ID" value="ABY23455.1"/>
    <property type="molecule type" value="Genomic_DNA"/>
</dbReference>
<accession>A9WMX2</accession>